<reference evidence="13 14" key="2">
    <citation type="journal article" date="2013" name="Genome Announc.">
        <title>Draft Genome Sequence of Methylobacterium mesophilicum Strain SR1.6/6, Isolated from Citrus sinensis.</title>
        <authorList>
            <person name="Marinho Almeida D."/>
            <person name="Dini-Andreote F."/>
            <person name="Camargo Neves A.A."/>
            <person name="Juca Ramos R.T."/>
            <person name="Andreote F.D."/>
            <person name="Carneiro A.R."/>
            <person name="Oliveira de Souza Lima A."/>
            <person name="Caracciolo Gomes de Sa P.H."/>
            <person name="Ribeiro Barbosa M.S."/>
            <person name="Araujo W.L."/>
            <person name="Silva A."/>
        </authorList>
    </citation>
    <scope>NUCLEOTIDE SEQUENCE [LARGE SCALE GENOMIC DNA]</scope>
    <source>
        <strain evidence="13 14">SR1.6/6</strain>
    </source>
</reference>
<evidence type="ECO:0000256" key="4">
    <source>
        <dbReference type="ARBA" id="ARBA00022692"/>
    </source>
</evidence>
<dbReference type="InterPro" id="IPR002524">
    <property type="entry name" value="Cation_efflux"/>
</dbReference>
<dbReference type="InterPro" id="IPR027469">
    <property type="entry name" value="Cation_efflux_TMD_sf"/>
</dbReference>
<accession>A0A6B9FHZ8</accession>
<reference evidence="13 14" key="1">
    <citation type="journal article" date="2012" name="Genet. Mol. Biol.">
        <title>Analysis of 16S rRNA and mxaF genes revealing insights into Methylobacterium niche-specific plant association.</title>
        <authorList>
            <person name="Dourado M.N."/>
            <person name="Andreote F.D."/>
            <person name="Dini-Andreote F."/>
            <person name="Conti R."/>
            <person name="Araujo J.M."/>
            <person name="Araujo W.L."/>
        </authorList>
    </citation>
    <scope>NUCLEOTIDE SEQUENCE [LARGE SCALE GENOMIC DNA]</scope>
    <source>
        <strain evidence="13 14">SR1.6/6</strain>
    </source>
</reference>
<comment type="similarity">
    <text evidence="2">Belongs to the cation diffusion facilitator (CDF) transporter (TC 2.A.4) family. SLC30A subfamily.</text>
</comment>
<dbReference type="Pfam" id="PF16916">
    <property type="entry name" value="ZT_dimer"/>
    <property type="match status" value="1"/>
</dbReference>
<evidence type="ECO:0000313" key="13">
    <source>
        <dbReference type="EMBL" id="QGY01396.1"/>
    </source>
</evidence>
<dbReference type="GO" id="GO:0005385">
    <property type="term" value="F:zinc ion transmembrane transporter activity"/>
    <property type="evidence" value="ECO:0007669"/>
    <property type="project" value="TreeGrafter"/>
</dbReference>
<dbReference type="PANTHER" id="PTHR11562">
    <property type="entry name" value="CATION EFFLUX PROTEIN/ ZINC TRANSPORTER"/>
    <property type="match status" value="1"/>
</dbReference>
<feature type="transmembrane region" description="Helical" evidence="10">
    <location>
        <begin position="117"/>
        <end position="141"/>
    </location>
</feature>
<feature type="compositionally biased region" description="Basic and acidic residues" evidence="9">
    <location>
        <begin position="1"/>
        <end position="28"/>
    </location>
</feature>
<dbReference type="NCBIfam" id="TIGR01297">
    <property type="entry name" value="CDF"/>
    <property type="match status" value="1"/>
</dbReference>
<keyword evidence="6 10" id="KW-1133">Transmembrane helix</keyword>
<evidence type="ECO:0000256" key="2">
    <source>
        <dbReference type="ARBA" id="ARBA00008873"/>
    </source>
</evidence>
<dbReference type="Pfam" id="PF01545">
    <property type="entry name" value="Cation_efflux"/>
    <property type="match status" value="1"/>
</dbReference>
<evidence type="ECO:0000256" key="1">
    <source>
        <dbReference type="ARBA" id="ARBA00004141"/>
    </source>
</evidence>
<keyword evidence="5" id="KW-0864">Zinc transport</keyword>
<dbReference type="PANTHER" id="PTHR11562:SF17">
    <property type="entry name" value="RE54080P-RELATED"/>
    <property type="match status" value="1"/>
</dbReference>
<dbReference type="InterPro" id="IPR050681">
    <property type="entry name" value="CDF/SLC30A"/>
</dbReference>
<comment type="subcellular location">
    <subcellularLocation>
        <location evidence="1">Membrane</location>
        <topology evidence="1">Multi-pass membrane protein</topology>
    </subcellularLocation>
</comment>
<evidence type="ECO:0000256" key="10">
    <source>
        <dbReference type="SAM" id="Phobius"/>
    </source>
</evidence>
<evidence type="ECO:0000256" key="3">
    <source>
        <dbReference type="ARBA" id="ARBA00022448"/>
    </source>
</evidence>
<dbReference type="InterPro" id="IPR058533">
    <property type="entry name" value="Cation_efflux_TM"/>
</dbReference>
<dbReference type="Proteomes" id="UP000012488">
    <property type="component" value="Chromosome"/>
</dbReference>
<evidence type="ECO:0000256" key="6">
    <source>
        <dbReference type="ARBA" id="ARBA00022989"/>
    </source>
</evidence>
<dbReference type="OrthoDB" id="9809646at2"/>
<dbReference type="Gene3D" id="1.20.1510.10">
    <property type="entry name" value="Cation efflux protein transmembrane domain"/>
    <property type="match status" value="1"/>
</dbReference>
<dbReference type="SUPFAM" id="SSF161111">
    <property type="entry name" value="Cation efflux protein transmembrane domain-like"/>
    <property type="match status" value="1"/>
</dbReference>
<feature type="domain" description="Cation efflux protein cytoplasmic" evidence="12">
    <location>
        <begin position="250"/>
        <end position="329"/>
    </location>
</feature>
<gene>
    <name evidence="13" type="ORF">MMSR116_05390</name>
</gene>
<feature type="region of interest" description="Disordered" evidence="9">
    <location>
        <begin position="1"/>
        <end position="43"/>
    </location>
</feature>
<proteinExistence type="inferred from homology"/>
<feature type="transmembrane region" description="Helical" evidence="10">
    <location>
        <begin position="87"/>
        <end position="105"/>
    </location>
</feature>
<organism evidence="13 14">
    <name type="scientific">Methylobacterium mesophilicum SR1.6/6</name>
    <dbReference type="NCBI Taxonomy" id="908290"/>
    <lineage>
        <taxon>Bacteria</taxon>
        <taxon>Pseudomonadati</taxon>
        <taxon>Pseudomonadota</taxon>
        <taxon>Alphaproteobacteria</taxon>
        <taxon>Hyphomicrobiales</taxon>
        <taxon>Methylobacteriaceae</taxon>
        <taxon>Methylobacterium</taxon>
    </lineage>
</organism>
<evidence type="ECO:0000256" key="9">
    <source>
        <dbReference type="SAM" id="MobiDB-lite"/>
    </source>
</evidence>
<dbReference type="GO" id="GO:0005886">
    <property type="term" value="C:plasma membrane"/>
    <property type="evidence" value="ECO:0007669"/>
    <property type="project" value="TreeGrafter"/>
</dbReference>
<name>A0A6B9FHZ8_9HYPH</name>
<feature type="transmembrane region" description="Helical" evidence="10">
    <location>
        <begin position="216"/>
        <end position="238"/>
    </location>
</feature>
<keyword evidence="8 10" id="KW-0472">Membrane</keyword>
<evidence type="ECO:0000259" key="11">
    <source>
        <dbReference type="Pfam" id="PF01545"/>
    </source>
</evidence>
<keyword evidence="7" id="KW-0406">Ion transport</keyword>
<evidence type="ECO:0000259" key="12">
    <source>
        <dbReference type="Pfam" id="PF16916"/>
    </source>
</evidence>
<dbReference type="RefSeq" id="WP_010685221.1">
    <property type="nucleotide sequence ID" value="NZ_CP043538.1"/>
</dbReference>
<keyword evidence="5" id="KW-0862">Zinc</keyword>
<dbReference type="EMBL" id="CP043538">
    <property type="protein sequence ID" value="QGY01396.1"/>
    <property type="molecule type" value="Genomic_DNA"/>
</dbReference>
<sequence>MAGHDHAHGGHAHGEHVHGEHVHGEHAHGGPSHGSHAHGGLGGHAHAPKNFGPAFAIGITLNTVFVVVEAIYGYLSNSMSLVADAGHNLSDVLGLAAAWIAAILVRRRATARFTYGYRGSSILAALFNAVFLLIAMGAVMWEALVRLVHPEPVAGTTVMVVAGIGILVNGVTAWLFASGAKGDINIRGAFLHMAADAAISAGVVVAGLVIQLTGLVWLDPAVSLGVAGLVVWATWGLLRDSVAMSLDAVPPEISPAAVTGFLRERPGVADLHDLHIWPMSTTSVALTVHLVMEDGHQAHRAPGNGFLNETAEGLRARFGIGHATLQIEEAGGPACRLARDCAA</sequence>
<feature type="transmembrane region" description="Helical" evidence="10">
    <location>
        <begin position="189"/>
        <end position="210"/>
    </location>
</feature>
<evidence type="ECO:0000256" key="8">
    <source>
        <dbReference type="ARBA" id="ARBA00023136"/>
    </source>
</evidence>
<dbReference type="SUPFAM" id="SSF160240">
    <property type="entry name" value="Cation efflux protein cytoplasmic domain-like"/>
    <property type="match status" value="1"/>
</dbReference>
<evidence type="ECO:0000313" key="14">
    <source>
        <dbReference type="Proteomes" id="UP000012488"/>
    </source>
</evidence>
<keyword evidence="3" id="KW-0813">Transport</keyword>
<protein>
    <submittedName>
        <fullName evidence="13">Cation transporter</fullName>
    </submittedName>
</protein>
<feature type="transmembrane region" description="Helical" evidence="10">
    <location>
        <begin position="153"/>
        <end position="177"/>
    </location>
</feature>
<dbReference type="InterPro" id="IPR036837">
    <property type="entry name" value="Cation_efflux_CTD_sf"/>
</dbReference>
<dbReference type="AlphaFoldDB" id="A0A6B9FHZ8"/>
<feature type="transmembrane region" description="Helical" evidence="10">
    <location>
        <begin position="54"/>
        <end position="75"/>
    </location>
</feature>
<feature type="domain" description="Cation efflux protein transmembrane" evidence="11">
    <location>
        <begin position="57"/>
        <end position="243"/>
    </location>
</feature>
<dbReference type="KEGG" id="mmes:MMSR116_05390"/>
<evidence type="ECO:0000256" key="7">
    <source>
        <dbReference type="ARBA" id="ARBA00023065"/>
    </source>
</evidence>
<keyword evidence="4 10" id="KW-0812">Transmembrane</keyword>
<evidence type="ECO:0000256" key="5">
    <source>
        <dbReference type="ARBA" id="ARBA00022906"/>
    </source>
</evidence>
<dbReference type="InterPro" id="IPR027470">
    <property type="entry name" value="Cation_efflux_CTD"/>
</dbReference>